<dbReference type="STRING" id="1382522.W6MJC2"/>
<dbReference type="AlphaFoldDB" id="W6MJC2"/>
<protein>
    <recommendedName>
        <fullName evidence="5">Sialidase domain-containing protein</fullName>
    </recommendedName>
</protein>
<dbReference type="RefSeq" id="XP_022458067.1">
    <property type="nucleotide sequence ID" value="XM_022604269.1"/>
</dbReference>
<evidence type="ECO:0008006" key="5">
    <source>
        <dbReference type="Google" id="ProtNLM"/>
    </source>
</evidence>
<dbReference type="SUPFAM" id="SSF110296">
    <property type="entry name" value="Oligoxyloglucan reducing end-specific cellobiohydrolase"/>
    <property type="match status" value="1"/>
</dbReference>
<dbReference type="OrthoDB" id="2130735at2759"/>
<reference evidence="3" key="2">
    <citation type="submission" date="2014-02" db="EMBL/GenBank/DDBJ databases">
        <title>Complete DNA sequence of /Kuraishia capsulata/ illustrates novel genomic features among budding yeasts (/Saccharomycotina/).</title>
        <authorList>
            <person name="Morales L."/>
            <person name="Noel B."/>
            <person name="Porcel B."/>
            <person name="Marcet-Houben M."/>
            <person name="Hullo M-F."/>
            <person name="Sacerdot C."/>
            <person name="Tekaia F."/>
            <person name="Leh-Louis V."/>
            <person name="Despons L."/>
            <person name="Khanna V."/>
            <person name="Aury J-M."/>
            <person name="Barbe V."/>
            <person name="Couloux A."/>
            <person name="Labadie K."/>
            <person name="Pelletier E."/>
            <person name="Souciet J-L."/>
            <person name="Boekhout T."/>
            <person name="Gabaldon T."/>
            <person name="Wincker P."/>
            <person name="Dujon B."/>
        </authorList>
    </citation>
    <scope>NUCLEOTIDE SEQUENCE</scope>
    <source>
        <strain evidence="3">CBS 1993</strain>
    </source>
</reference>
<dbReference type="CDD" id="cd15482">
    <property type="entry name" value="Sialidase_non-viral"/>
    <property type="match status" value="1"/>
</dbReference>
<organism evidence="3 4">
    <name type="scientific">Kuraishia capsulata CBS 1993</name>
    <dbReference type="NCBI Taxonomy" id="1382522"/>
    <lineage>
        <taxon>Eukaryota</taxon>
        <taxon>Fungi</taxon>
        <taxon>Dikarya</taxon>
        <taxon>Ascomycota</taxon>
        <taxon>Saccharomycotina</taxon>
        <taxon>Pichiomycetes</taxon>
        <taxon>Pichiales</taxon>
        <taxon>Pichiaceae</taxon>
        <taxon>Kuraishia</taxon>
    </lineage>
</organism>
<feature type="signal peptide" evidence="2">
    <location>
        <begin position="1"/>
        <end position="20"/>
    </location>
</feature>
<dbReference type="Proteomes" id="UP000019384">
    <property type="component" value="Unassembled WGS sequence"/>
</dbReference>
<keyword evidence="2" id="KW-0732">Signal</keyword>
<sequence>MKSIVATLTCLLLLMRSVHALPHKGNGKGGHFGSGNHPGDSHKGGHPSKRDYATVSNVTIFTPDSDFTLPGVYYARSLELADGTVLATWENYSPEPPLVSFPIFKSTDGGATWTHISNVTDQVNSWGLRYQPFLYLLEEQVGEYAPGTILLAGNSIPTDLNYTKIDVYASKDNGYTWEFVSNVASGGRAVPDNGLTPIWEPFIITYNGEIVLYYSDQGDSAHGQILVHKTSTDLLSWSSSVVDAEYYDYYARPGMTTVAKLPNGKYIMTYEYGGAPGYSSYTFAVYYHIADDPRQFNSSASVPLVATNGDKPSSSPYVIWTEHGGENGTIVVNSQSHSGIYINKALGDPDSWEYVDLDAPRAYTRDLNVIGGDKLVVLGAGAGSSVLNHVTYYTYWLKDLF</sequence>
<dbReference type="GeneID" id="34519455"/>
<dbReference type="HOGENOM" id="CLU_036301_0_1_1"/>
<dbReference type="Gene3D" id="2.120.10.10">
    <property type="match status" value="1"/>
</dbReference>
<evidence type="ECO:0000256" key="1">
    <source>
        <dbReference type="SAM" id="MobiDB-lite"/>
    </source>
</evidence>
<dbReference type="EMBL" id="HG793126">
    <property type="protein sequence ID" value="CDK26058.1"/>
    <property type="molecule type" value="Genomic_DNA"/>
</dbReference>
<keyword evidence="4" id="KW-1185">Reference proteome</keyword>
<proteinExistence type="predicted"/>
<feature type="compositionally biased region" description="Basic and acidic residues" evidence="1">
    <location>
        <begin position="39"/>
        <end position="49"/>
    </location>
</feature>
<evidence type="ECO:0000313" key="3">
    <source>
        <dbReference type="EMBL" id="CDK26058.1"/>
    </source>
</evidence>
<evidence type="ECO:0000313" key="4">
    <source>
        <dbReference type="Proteomes" id="UP000019384"/>
    </source>
</evidence>
<dbReference type="PANTHER" id="PTHR38792">
    <property type="entry name" value="BNR/ASP-BOX REPEAT DOMAIN PROTEIN (AFU_ORTHOLOGUE AFUA_7G06430)-RELATED"/>
    <property type="match status" value="1"/>
</dbReference>
<feature type="chain" id="PRO_5004880250" description="Sialidase domain-containing protein" evidence="2">
    <location>
        <begin position="21"/>
        <end position="401"/>
    </location>
</feature>
<evidence type="ECO:0000256" key="2">
    <source>
        <dbReference type="SAM" id="SignalP"/>
    </source>
</evidence>
<feature type="region of interest" description="Disordered" evidence="1">
    <location>
        <begin position="25"/>
        <end position="49"/>
    </location>
</feature>
<reference evidence="3" key="1">
    <citation type="submission" date="2013-12" db="EMBL/GenBank/DDBJ databases">
        <authorList>
            <person name="Genoscope - CEA"/>
        </authorList>
    </citation>
    <scope>NUCLEOTIDE SEQUENCE</scope>
    <source>
        <strain evidence="3">CBS 1993</strain>
    </source>
</reference>
<gene>
    <name evidence="3" type="ORF">KUCA_T00002029001</name>
</gene>
<name>W6MJC2_9ASCO</name>
<accession>W6MJC2</accession>
<dbReference type="PANTHER" id="PTHR38792:SF3">
    <property type="entry name" value="BNR_ASP-BOX REPEAT DOMAIN PROTEIN (AFU_ORTHOLOGUE AFUA_7G06430)-RELATED"/>
    <property type="match status" value="1"/>
</dbReference>